<accession>A0A2P6QJV8</accession>
<dbReference type="PANTHER" id="PTHR33977:SF2">
    <property type="entry name" value="OS09G0309100 PROTEIN"/>
    <property type="match status" value="1"/>
</dbReference>
<dbReference type="Proteomes" id="UP000238479">
    <property type="component" value="Chromosome 5"/>
</dbReference>
<dbReference type="PANTHER" id="PTHR33977">
    <property type="entry name" value="ZINC ION BINDING PROTEIN"/>
    <property type="match status" value="1"/>
</dbReference>
<sequence length="127" mass="14355">MQGNICKHVIKVNIICESHQGYQPSMSFQSFKELLVSLSKKPMEDSISQDLSMAWTMQMLEQIRDLVEVTRADDIGTVVNNLPLQWASRKGRTGVGKPSTALTTFPSSKRSASRQKTRKRRRLSTLT</sequence>
<reference evidence="2 3" key="1">
    <citation type="journal article" date="2018" name="Nat. Genet.">
        <title>The Rosa genome provides new insights in the design of modern roses.</title>
        <authorList>
            <person name="Bendahmane M."/>
        </authorList>
    </citation>
    <scope>NUCLEOTIDE SEQUENCE [LARGE SCALE GENOMIC DNA]</scope>
    <source>
        <strain evidence="3">cv. Old Blush</strain>
    </source>
</reference>
<evidence type="ECO:0000256" key="1">
    <source>
        <dbReference type="SAM" id="MobiDB-lite"/>
    </source>
</evidence>
<dbReference type="EMBL" id="PDCK01000043">
    <property type="protein sequence ID" value="PRQ34458.1"/>
    <property type="molecule type" value="Genomic_DNA"/>
</dbReference>
<dbReference type="AlphaFoldDB" id="A0A2P6QJV8"/>
<comment type="caution">
    <text evidence="2">The sequence shown here is derived from an EMBL/GenBank/DDBJ whole genome shotgun (WGS) entry which is preliminary data.</text>
</comment>
<feature type="compositionally biased region" description="Basic residues" evidence="1">
    <location>
        <begin position="111"/>
        <end position="127"/>
    </location>
</feature>
<protein>
    <submittedName>
        <fullName evidence="2">Uncharacterized protein</fullName>
    </submittedName>
</protein>
<gene>
    <name evidence="2" type="ORF">RchiOBHm_Chr5g0069191</name>
</gene>
<dbReference type="Gramene" id="PRQ34458">
    <property type="protein sequence ID" value="PRQ34458"/>
    <property type="gene ID" value="RchiOBHm_Chr5g0069191"/>
</dbReference>
<feature type="region of interest" description="Disordered" evidence="1">
    <location>
        <begin position="89"/>
        <end position="127"/>
    </location>
</feature>
<organism evidence="2 3">
    <name type="scientific">Rosa chinensis</name>
    <name type="common">China rose</name>
    <dbReference type="NCBI Taxonomy" id="74649"/>
    <lineage>
        <taxon>Eukaryota</taxon>
        <taxon>Viridiplantae</taxon>
        <taxon>Streptophyta</taxon>
        <taxon>Embryophyta</taxon>
        <taxon>Tracheophyta</taxon>
        <taxon>Spermatophyta</taxon>
        <taxon>Magnoliopsida</taxon>
        <taxon>eudicotyledons</taxon>
        <taxon>Gunneridae</taxon>
        <taxon>Pentapetalae</taxon>
        <taxon>rosids</taxon>
        <taxon>fabids</taxon>
        <taxon>Rosales</taxon>
        <taxon>Rosaceae</taxon>
        <taxon>Rosoideae</taxon>
        <taxon>Rosoideae incertae sedis</taxon>
        <taxon>Rosa</taxon>
    </lineage>
</organism>
<evidence type="ECO:0000313" key="2">
    <source>
        <dbReference type="EMBL" id="PRQ34458.1"/>
    </source>
</evidence>
<dbReference type="STRING" id="74649.A0A2P6QJV8"/>
<evidence type="ECO:0000313" key="3">
    <source>
        <dbReference type="Proteomes" id="UP000238479"/>
    </source>
</evidence>
<proteinExistence type="predicted"/>
<name>A0A2P6QJV8_ROSCH</name>
<keyword evidence="3" id="KW-1185">Reference proteome</keyword>